<feature type="transmembrane region" description="Helical" evidence="6">
    <location>
        <begin position="390"/>
        <end position="410"/>
    </location>
</feature>
<feature type="transmembrane region" description="Helical" evidence="6">
    <location>
        <begin position="330"/>
        <end position="350"/>
    </location>
</feature>
<keyword evidence="4 6" id="KW-0472">Membrane</keyword>
<reference evidence="7 8" key="1">
    <citation type="submission" date="2021-09" db="EMBL/GenBank/DDBJ databases">
        <title>Genomic insights and catalytic innovation underlie evolution of tropane alkaloids biosynthesis.</title>
        <authorList>
            <person name="Wang Y.-J."/>
            <person name="Tian T."/>
            <person name="Huang J.-P."/>
            <person name="Huang S.-X."/>
        </authorList>
    </citation>
    <scope>NUCLEOTIDE SEQUENCE [LARGE SCALE GENOMIC DNA]</scope>
    <source>
        <strain evidence="7">KIB-2018</strain>
        <tissue evidence="7">Leaf</tissue>
    </source>
</reference>
<evidence type="ECO:0000256" key="6">
    <source>
        <dbReference type="SAM" id="Phobius"/>
    </source>
</evidence>
<evidence type="ECO:0000256" key="4">
    <source>
        <dbReference type="ARBA" id="ARBA00023136"/>
    </source>
</evidence>
<dbReference type="AlphaFoldDB" id="A0AAV8T699"/>
<feature type="transmembrane region" description="Helical" evidence="6">
    <location>
        <begin position="128"/>
        <end position="147"/>
    </location>
</feature>
<comment type="subcellular location">
    <subcellularLocation>
        <location evidence="1">Membrane</location>
        <topology evidence="1">Multi-pass membrane protein</topology>
    </subcellularLocation>
</comment>
<keyword evidence="2 6" id="KW-0812">Transmembrane</keyword>
<dbReference type="GO" id="GO:0022857">
    <property type="term" value="F:transmembrane transporter activity"/>
    <property type="evidence" value="ECO:0007669"/>
    <property type="project" value="InterPro"/>
</dbReference>
<evidence type="ECO:0000313" key="8">
    <source>
        <dbReference type="Proteomes" id="UP001159364"/>
    </source>
</evidence>
<evidence type="ECO:0000256" key="2">
    <source>
        <dbReference type="ARBA" id="ARBA00022692"/>
    </source>
</evidence>
<dbReference type="Gene3D" id="1.20.1250.20">
    <property type="entry name" value="MFS general substrate transporter like domains"/>
    <property type="match status" value="2"/>
</dbReference>
<feature type="compositionally biased region" description="Basic and acidic residues" evidence="5">
    <location>
        <begin position="12"/>
        <end position="22"/>
    </location>
</feature>
<dbReference type="InterPro" id="IPR005828">
    <property type="entry name" value="MFS_sugar_transport-like"/>
</dbReference>
<feature type="transmembrane region" description="Helical" evidence="6">
    <location>
        <begin position="218"/>
        <end position="237"/>
    </location>
</feature>
<protein>
    <submittedName>
        <fullName evidence="7">Uncharacterized protein</fullName>
    </submittedName>
</protein>
<dbReference type="PANTHER" id="PTHR24064">
    <property type="entry name" value="SOLUTE CARRIER FAMILY 22 MEMBER"/>
    <property type="match status" value="1"/>
</dbReference>
<dbReference type="Proteomes" id="UP001159364">
    <property type="component" value="Linkage Group LG06"/>
</dbReference>
<dbReference type="EMBL" id="JAIWQS010000006">
    <property type="protein sequence ID" value="KAJ8761723.1"/>
    <property type="molecule type" value="Genomic_DNA"/>
</dbReference>
<sequence>MADSTPFLPRSDPSEDSKKSPSLDETIEQYIGDFGLAQLVQAVLVSLAWFFDSQQAFISVFTDAEPTWHCTQFPGNHSSSSSCISVSNICQLPANAWAWDRPVYSSFISEWGLQCASSLIKGLPASSFFAGCLAGGLLLASLADSYVGRKNTLLLSCLLMSSATFLIVFSTNVWIYSALKFLNGFAQVGVINFLCFALGFLSLPAIAFPNRNYSWKVLYLWTSLLTLSYCIFVYFFVRESPRWLFVHGRKEEAVSVLKSMGPAKSINITMSLSDVEFERDSWNADIYSALKILIKRRWALKSVVFNALSELPASLLTFFMVGKLNRKSSLLVLTILSAFCNILCSVLRTVSTNLQIGLELVSFFSACTAVNILIIYTLEMFPTCVRNSAVSVMRQALILGGVISPILVAAGGRGGLVSYGVFGVVIGICGLFVLCLPETRGSTPCDTLEEEEHKETCRRNDRVARV</sequence>
<evidence type="ECO:0000256" key="1">
    <source>
        <dbReference type="ARBA" id="ARBA00004141"/>
    </source>
</evidence>
<evidence type="ECO:0000256" key="3">
    <source>
        <dbReference type="ARBA" id="ARBA00022989"/>
    </source>
</evidence>
<dbReference type="InterPro" id="IPR036259">
    <property type="entry name" value="MFS_trans_sf"/>
</dbReference>
<proteinExistence type="predicted"/>
<feature type="transmembrane region" description="Helical" evidence="6">
    <location>
        <begin position="356"/>
        <end position="378"/>
    </location>
</feature>
<accession>A0AAV8T699</accession>
<feature type="transmembrane region" description="Helical" evidence="6">
    <location>
        <begin position="153"/>
        <end position="176"/>
    </location>
</feature>
<feature type="transmembrane region" description="Helical" evidence="6">
    <location>
        <begin position="188"/>
        <end position="206"/>
    </location>
</feature>
<evidence type="ECO:0000313" key="7">
    <source>
        <dbReference type="EMBL" id="KAJ8761723.1"/>
    </source>
</evidence>
<organism evidence="7 8">
    <name type="scientific">Erythroxylum novogranatense</name>
    <dbReference type="NCBI Taxonomy" id="1862640"/>
    <lineage>
        <taxon>Eukaryota</taxon>
        <taxon>Viridiplantae</taxon>
        <taxon>Streptophyta</taxon>
        <taxon>Embryophyta</taxon>
        <taxon>Tracheophyta</taxon>
        <taxon>Spermatophyta</taxon>
        <taxon>Magnoliopsida</taxon>
        <taxon>eudicotyledons</taxon>
        <taxon>Gunneridae</taxon>
        <taxon>Pentapetalae</taxon>
        <taxon>rosids</taxon>
        <taxon>fabids</taxon>
        <taxon>Malpighiales</taxon>
        <taxon>Erythroxylaceae</taxon>
        <taxon>Erythroxylum</taxon>
    </lineage>
</organism>
<dbReference type="SUPFAM" id="SSF103473">
    <property type="entry name" value="MFS general substrate transporter"/>
    <property type="match status" value="1"/>
</dbReference>
<feature type="transmembrane region" description="Helical" evidence="6">
    <location>
        <begin position="416"/>
        <end position="436"/>
    </location>
</feature>
<feature type="region of interest" description="Disordered" evidence="5">
    <location>
        <begin position="1"/>
        <end position="22"/>
    </location>
</feature>
<dbReference type="GO" id="GO:0016020">
    <property type="term" value="C:membrane"/>
    <property type="evidence" value="ECO:0007669"/>
    <property type="project" value="UniProtKB-SubCell"/>
</dbReference>
<keyword evidence="3 6" id="KW-1133">Transmembrane helix</keyword>
<evidence type="ECO:0000256" key="5">
    <source>
        <dbReference type="SAM" id="MobiDB-lite"/>
    </source>
</evidence>
<dbReference type="Pfam" id="PF00083">
    <property type="entry name" value="Sugar_tr"/>
    <property type="match status" value="2"/>
</dbReference>
<comment type="caution">
    <text evidence="7">The sequence shown here is derived from an EMBL/GenBank/DDBJ whole genome shotgun (WGS) entry which is preliminary data.</text>
</comment>
<name>A0AAV8T699_9ROSI</name>
<gene>
    <name evidence="7" type="ORF">K2173_004532</name>
</gene>
<keyword evidence="8" id="KW-1185">Reference proteome</keyword>